<dbReference type="EMBL" id="CAJOBC010034530">
    <property type="protein sequence ID" value="CAF4107514.1"/>
    <property type="molecule type" value="Genomic_DNA"/>
</dbReference>
<reference evidence="3" key="1">
    <citation type="submission" date="2021-02" db="EMBL/GenBank/DDBJ databases">
        <authorList>
            <person name="Nowell W R."/>
        </authorList>
    </citation>
    <scope>NUCLEOTIDE SEQUENCE</scope>
</reference>
<gene>
    <name evidence="3" type="ORF">GPM918_LOCUS28221</name>
    <name evidence="2" type="ORF">OVA965_LOCUS27862</name>
    <name evidence="5" type="ORF">SRO942_LOCUS28699</name>
    <name evidence="4" type="ORF">TMI583_LOCUS28610</name>
</gene>
<dbReference type="Proteomes" id="UP000663829">
    <property type="component" value="Unassembled WGS sequence"/>
</dbReference>
<dbReference type="EMBL" id="CAJNOK010018638">
    <property type="protein sequence ID" value="CAF1285951.1"/>
    <property type="molecule type" value="Genomic_DNA"/>
</dbReference>
<evidence type="ECO:0000313" key="3">
    <source>
        <dbReference type="EMBL" id="CAF1294813.1"/>
    </source>
</evidence>
<dbReference type="EMBL" id="CAJOBA010040207">
    <property type="protein sequence ID" value="CAF4090963.1"/>
    <property type="molecule type" value="Genomic_DNA"/>
</dbReference>
<protein>
    <submittedName>
        <fullName evidence="3">Uncharacterized protein</fullName>
    </submittedName>
</protein>
<sequence>MAQKRKRSASRASGTKSKKKSNVGSATTNSYDKEEVHPIQKPTKRKGSQKVEHAVGETIEYDPVHKGSSRRARGKVTKVLTGAKKSDPTTSEDTAAVAAQTDLEHGGDGVNWSKSEQNFLKVWGIASGRPATAQLTCVNTQS</sequence>
<dbReference type="OrthoDB" id="10052172at2759"/>
<proteinExistence type="predicted"/>
<evidence type="ECO:0000313" key="6">
    <source>
        <dbReference type="Proteomes" id="UP000663829"/>
    </source>
</evidence>
<evidence type="ECO:0000256" key="1">
    <source>
        <dbReference type="SAM" id="MobiDB-lite"/>
    </source>
</evidence>
<evidence type="ECO:0000313" key="4">
    <source>
        <dbReference type="EMBL" id="CAF4090963.1"/>
    </source>
</evidence>
<dbReference type="Proteomes" id="UP000681722">
    <property type="component" value="Unassembled WGS sequence"/>
</dbReference>
<evidence type="ECO:0000313" key="2">
    <source>
        <dbReference type="EMBL" id="CAF1285951.1"/>
    </source>
</evidence>
<comment type="caution">
    <text evidence="3">The sequence shown here is derived from an EMBL/GenBank/DDBJ whole genome shotgun (WGS) entry which is preliminary data.</text>
</comment>
<feature type="compositionally biased region" description="Basic residues" evidence="1">
    <location>
        <begin position="67"/>
        <end position="76"/>
    </location>
</feature>
<dbReference type="AlphaFoldDB" id="A0A815D920"/>
<name>A0A815D920_9BILA</name>
<keyword evidence="6" id="KW-1185">Reference proteome</keyword>
<dbReference type="EMBL" id="CAJNOQ010012219">
    <property type="protein sequence ID" value="CAF1294813.1"/>
    <property type="molecule type" value="Genomic_DNA"/>
</dbReference>
<accession>A0A815D920</accession>
<organism evidence="3 6">
    <name type="scientific">Didymodactylos carnosus</name>
    <dbReference type="NCBI Taxonomy" id="1234261"/>
    <lineage>
        <taxon>Eukaryota</taxon>
        <taxon>Metazoa</taxon>
        <taxon>Spiralia</taxon>
        <taxon>Gnathifera</taxon>
        <taxon>Rotifera</taxon>
        <taxon>Eurotatoria</taxon>
        <taxon>Bdelloidea</taxon>
        <taxon>Philodinida</taxon>
        <taxon>Philodinidae</taxon>
        <taxon>Didymodactylos</taxon>
    </lineage>
</organism>
<dbReference type="Proteomes" id="UP000677228">
    <property type="component" value="Unassembled WGS sequence"/>
</dbReference>
<dbReference type="Proteomes" id="UP000682733">
    <property type="component" value="Unassembled WGS sequence"/>
</dbReference>
<evidence type="ECO:0000313" key="5">
    <source>
        <dbReference type="EMBL" id="CAF4107514.1"/>
    </source>
</evidence>
<feature type="region of interest" description="Disordered" evidence="1">
    <location>
        <begin position="1"/>
        <end position="95"/>
    </location>
</feature>